<evidence type="ECO:0000256" key="1">
    <source>
        <dbReference type="ARBA" id="ARBA00010641"/>
    </source>
</evidence>
<keyword evidence="10" id="KW-1185">Reference proteome</keyword>
<dbReference type="InterPro" id="IPR007627">
    <property type="entry name" value="RNA_pol_sigma70_r2"/>
</dbReference>
<comment type="similarity">
    <text evidence="1">Belongs to the sigma-70 factor family. ECF subfamily.</text>
</comment>
<dbReference type="Pfam" id="PF04542">
    <property type="entry name" value="Sigma70_r2"/>
    <property type="match status" value="1"/>
</dbReference>
<keyword evidence="5" id="KW-0238">DNA-binding</keyword>
<evidence type="ECO:0000256" key="4">
    <source>
        <dbReference type="ARBA" id="ARBA00023082"/>
    </source>
</evidence>
<organism evidence="9 10">
    <name type="scientific">Nocardia jiangxiensis</name>
    <dbReference type="NCBI Taxonomy" id="282685"/>
    <lineage>
        <taxon>Bacteria</taxon>
        <taxon>Bacillati</taxon>
        <taxon>Actinomycetota</taxon>
        <taxon>Actinomycetes</taxon>
        <taxon>Mycobacteriales</taxon>
        <taxon>Nocardiaceae</taxon>
        <taxon>Nocardia</taxon>
    </lineage>
</organism>
<keyword evidence="6" id="KW-0804">Transcription</keyword>
<protein>
    <submittedName>
        <fullName evidence="9">Sigma-70 family RNA polymerase sigma factor</fullName>
    </submittedName>
</protein>
<dbReference type="InterPro" id="IPR036388">
    <property type="entry name" value="WH-like_DNA-bd_sf"/>
</dbReference>
<comment type="subunit">
    <text evidence="2">Interacts transiently with the RNA polymerase catalytic core formed by RpoA, RpoB, RpoC and RpoZ (2 alpha, 1 beta, 1 beta' and 1 omega subunit) to form the RNA polymerase holoenzyme that can initiate transcription.</text>
</comment>
<dbReference type="Gene3D" id="1.10.1740.10">
    <property type="match status" value="1"/>
</dbReference>
<gene>
    <name evidence="9" type="ORF">ACFYXQ_30745</name>
</gene>
<dbReference type="InterPro" id="IPR052704">
    <property type="entry name" value="ECF_Sigma-70_Domain"/>
</dbReference>
<feature type="domain" description="RNA polymerase sigma-70 region 2" evidence="7">
    <location>
        <begin position="12"/>
        <end position="74"/>
    </location>
</feature>
<dbReference type="Pfam" id="PF08281">
    <property type="entry name" value="Sigma70_r4_2"/>
    <property type="match status" value="1"/>
</dbReference>
<dbReference type="SUPFAM" id="SSF88946">
    <property type="entry name" value="Sigma2 domain of RNA polymerase sigma factors"/>
    <property type="match status" value="1"/>
</dbReference>
<dbReference type="PANTHER" id="PTHR30173:SF43">
    <property type="entry name" value="ECF RNA POLYMERASE SIGMA FACTOR SIGI-RELATED"/>
    <property type="match status" value="1"/>
</dbReference>
<reference evidence="9 10" key="1">
    <citation type="submission" date="2024-10" db="EMBL/GenBank/DDBJ databases">
        <title>The Natural Products Discovery Center: Release of the First 8490 Sequenced Strains for Exploring Actinobacteria Biosynthetic Diversity.</title>
        <authorList>
            <person name="Kalkreuter E."/>
            <person name="Kautsar S.A."/>
            <person name="Yang D."/>
            <person name="Bader C.D."/>
            <person name="Teijaro C.N."/>
            <person name="Fluegel L."/>
            <person name="Davis C.M."/>
            <person name="Simpson J.R."/>
            <person name="Lauterbach L."/>
            <person name="Steele A.D."/>
            <person name="Gui C."/>
            <person name="Meng S."/>
            <person name="Li G."/>
            <person name="Viehrig K."/>
            <person name="Ye F."/>
            <person name="Su P."/>
            <person name="Kiefer A.F."/>
            <person name="Nichols A."/>
            <person name="Cepeda A.J."/>
            <person name="Yan W."/>
            <person name="Fan B."/>
            <person name="Jiang Y."/>
            <person name="Adhikari A."/>
            <person name="Zheng C.-J."/>
            <person name="Schuster L."/>
            <person name="Cowan T.M."/>
            <person name="Smanski M.J."/>
            <person name="Chevrette M.G."/>
            <person name="De Carvalho L.P.S."/>
            <person name="Shen B."/>
        </authorList>
    </citation>
    <scope>NUCLEOTIDE SEQUENCE [LARGE SCALE GENOMIC DNA]</scope>
    <source>
        <strain evidence="9 10">NPDC002593</strain>
    </source>
</reference>
<proteinExistence type="inferred from homology"/>
<dbReference type="SUPFAM" id="SSF88659">
    <property type="entry name" value="Sigma3 and sigma4 domains of RNA polymerase sigma factors"/>
    <property type="match status" value="1"/>
</dbReference>
<keyword evidence="4" id="KW-0731">Sigma factor</keyword>
<dbReference type="InterPro" id="IPR014284">
    <property type="entry name" value="RNA_pol_sigma-70_dom"/>
</dbReference>
<dbReference type="SUPFAM" id="SSF54427">
    <property type="entry name" value="NTF2-like"/>
    <property type="match status" value="1"/>
</dbReference>
<evidence type="ECO:0000313" key="10">
    <source>
        <dbReference type="Proteomes" id="UP001601992"/>
    </source>
</evidence>
<feature type="domain" description="RNA polymerase sigma factor 70 region 4 type 2" evidence="8">
    <location>
        <begin position="114"/>
        <end position="161"/>
    </location>
</feature>
<keyword evidence="3" id="KW-0805">Transcription regulation</keyword>
<dbReference type="InterPro" id="IPR032710">
    <property type="entry name" value="NTF2-like_dom_sf"/>
</dbReference>
<dbReference type="PANTHER" id="PTHR30173">
    <property type="entry name" value="SIGMA 19 FACTOR"/>
    <property type="match status" value="1"/>
</dbReference>
<sequence length="305" mass="32189">METHGDRFAALWGAHRAYVVDLAFRMLGDIAEAEDVAQEAFLRLSRARADELHNVRGWLTVVTGRLCLDTMGSARARREQPGDPQLLNSAVSPELDPADRVTLDDRVQAALAIVLQRLNPPERVAFILHDAFALPFEEIATTLGRPPGTCRQLARRARAKIAGAAAGPTIGTADRAALGADLGIGAVDQATASTHRAILDRFIAACSGGDLDALLSVLAPDAWGSATFVAGSLPTPPDTRSAPDVASNLLRYFGSGATLVSHPAPGTVGVLAYHDRLLYGMLVLTVRGDRVAGIEAIVDPTIPLA</sequence>
<evidence type="ECO:0000256" key="2">
    <source>
        <dbReference type="ARBA" id="ARBA00011344"/>
    </source>
</evidence>
<dbReference type="InterPro" id="IPR013249">
    <property type="entry name" value="RNA_pol_sigma70_r4_t2"/>
</dbReference>
<comment type="caution">
    <text evidence="9">The sequence shown here is derived from an EMBL/GenBank/DDBJ whole genome shotgun (WGS) entry which is preliminary data.</text>
</comment>
<evidence type="ECO:0000313" key="9">
    <source>
        <dbReference type="EMBL" id="MFF3572168.1"/>
    </source>
</evidence>
<evidence type="ECO:0000256" key="6">
    <source>
        <dbReference type="ARBA" id="ARBA00023163"/>
    </source>
</evidence>
<dbReference type="InterPro" id="IPR013324">
    <property type="entry name" value="RNA_pol_sigma_r3/r4-like"/>
</dbReference>
<dbReference type="InterPro" id="IPR013325">
    <property type="entry name" value="RNA_pol_sigma_r2"/>
</dbReference>
<accession>A0ABW6S9B2</accession>
<evidence type="ECO:0000256" key="3">
    <source>
        <dbReference type="ARBA" id="ARBA00023015"/>
    </source>
</evidence>
<dbReference type="RefSeq" id="WP_245567881.1">
    <property type="nucleotide sequence ID" value="NZ_JBIAQY010000012.1"/>
</dbReference>
<dbReference type="Gene3D" id="1.10.10.10">
    <property type="entry name" value="Winged helix-like DNA-binding domain superfamily/Winged helix DNA-binding domain"/>
    <property type="match status" value="1"/>
</dbReference>
<evidence type="ECO:0000256" key="5">
    <source>
        <dbReference type="ARBA" id="ARBA00023125"/>
    </source>
</evidence>
<dbReference type="Proteomes" id="UP001601992">
    <property type="component" value="Unassembled WGS sequence"/>
</dbReference>
<evidence type="ECO:0000259" key="8">
    <source>
        <dbReference type="Pfam" id="PF08281"/>
    </source>
</evidence>
<name>A0ABW6S9B2_9NOCA</name>
<dbReference type="EMBL" id="JBIAQY010000012">
    <property type="protein sequence ID" value="MFF3572168.1"/>
    <property type="molecule type" value="Genomic_DNA"/>
</dbReference>
<evidence type="ECO:0000259" key="7">
    <source>
        <dbReference type="Pfam" id="PF04542"/>
    </source>
</evidence>
<dbReference type="NCBIfam" id="TIGR02937">
    <property type="entry name" value="sigma70-ECF"/>
    <property type="match status" value="1"/>
</dbReference>